<dbReference type="PROSITE" id="PS51178">
    <property type="entry name" value="PASTA"/>
    <property type="match status" value="3"/>
</dbReference>
<keyword evidence="6 18" id="KW-0418">Kinase</keyword>
<dbReference type="InterPro" id="IPR017441">
    <property type="entry name" value="Protein_kinase_ATP_BS"/>
</dbReference>
<evidence type="ECO:0000256" key="11">
    <source>
        <dbReference type="ARBA" id="ARBA00060432"/>
    </source>
</evidence>
<dbReference type="STRING" id="1884432.SAMN05518683_102148"/>
<evidence type="ECO:0000256" key="8">
    <source>
        <dbReference type="ARBA" id="ARBA00022968"/>
    </source>
</evidence>
<dbReference type="CDD" id="cd06577">
    <property type="entry name" value="PASTA_pknB"/>
    <property type="match status" value="3"/>
</dbReference>
<dbReference type="SUPFAM" id="SSF56112">
    <property type="entry name" value="Protein kinase-like (PK-like)"/>
    <property type="match status" value="1"/>
</dbReference>
<evidence type="ECO:0000313" key="18">
    <source>
        <dbReference type="EMBL" id="SFP06062.1"/>
    </source>
</evidence>
<evidence type="ECO:0000259" key="16">
    <source>
        <dbReference type="PROSITE" id="PS50011"/>
    </source>
</evidence>
<feature type="domain" description="PASTA" evidence="17">
    <location>
        <begin position="499"/>
        <end position="563"/>
    </location>
</feature>
<evidence type="ECO:0000256" key="7">
    <source>
        <dbReference type="ARBA" id="ARBA00022840"/>
    </source>
</evidence>
<dbReference type="CDD" id="cd14014">
    <property type="entry name" value="STKc_PknB_like"/>
    <property type="match status" value="1"/>
</dbReference>
<comment type="subcellular location">
    <subcellularLocation>
        <location evidence="11">Spore membrane</location>
        <topology evidence="11">Single-pass type II membrane protein</topology>
    </subcellularLocation>
</comment>
<evidence type="ECO:0000256" key="3">
    <source>
        <dbReference type="ARBA" id="ARBA00022544"/>
    </source>
</evidence>
<feature type="domain" description="Protein kinase" evidence="16">
    <location>
        <begin position="13"/>
        <end position="273"/>
    </location>
</feature>
<dbReference type="PROSITE" id="PS50011">
    <property type="entry name" value="PROTEIN_KINASE_DOM"/>
    <property type="match status" value="1"/>
</dbReference>
<dbReference type="GO" id="GO:0009847">
    <property type="term" value="P:spore germination"/>
    <property type="evidence" value="ECO:0007669"/>
    <property type="project" value="UniProtKB-ARBA"/>
</dbReference>
<dbReference type="GO" id="GO:0004674">
    <property type="term" value="F:protein serine/threonine kinase activity"/>
    <property type="evidence" value="ECO:0007669"/>
    <property type="project" value="UniProtKB-KW"/>
</dbReference>
<dbReference type="PROSITE" id="PS00108">
    <property type="entry name" value="PROTEIN_KINASE_ST"/>
    <property type="match status" value="1"/>
</dbReference>
<feature type="region of interest" description="Disordered" evidence="14">
    <location>
        <begin position="462"/>
        <end position="485"/>
    </location>
</feature>
<feature type="domain" description="PASTA" evidence="17">
    <location>
        <begin position="364"/>
        <end position="430"/>
    </location>
</feature>
<evidence type="ECO:0000256" key="14">
    <source>
        <dbReference type="SAM" id="MobiDB-lite"/>
    </source>
</evidence>
<gene>
    <name evidence="18" type="ORF">SAMN05518683_102148</name>
</gene>
<sequence>MSSLIGRRISERYDISEMIGGGGMAHVYRGKDVILDRPVAVKVLQPQYNEDQEFIRRFYREAQAATSLAHPNIVNIYDVGEEEHLYYIVMEHIDGVTLKEKIQQTGPLPLEQAVRLMEQVLDAIHHAHANQIVHRDIKPHNILLNDDGDAKVTDFGIARASSAATITHTNSVMGSVHYMSPEQARGGVITAQSDVYSLGIVLYEMVTGTLPYTGDSAVGVALKHLQEPLPSPSEDRPGLPSSIENVIIRATAKKLEDRYMDVSQMQRDLHTALNQERRNEAPVILPVDEEATKAVPAIKEENGDEGATIQARTGAAGNGGEKQTDEPAAPKKKKKSWWKIMMFLFLLCFGAVIAAFTILPDLLMADDVDVPDVKNMSEEEAMQELDDARLNGEAQRVADDAVEEGHVISQEPGAGSTVKEDSAVQLYVSSGPGTESMPDLNGVSRDRAEEMLSGFAGVEFTSSQTSEYPPDQIIEQDPAPGEDVVPRDTTVQLTYSTEREFSLQNLQQESREAVESYLETSNLEGSFETEFSNSVEEGNVIEQSPAPYSMVTEGDTITFVMSKGPEEQKTTEQEPKSEQVEAVIPVEVSQEDQKQGREYSIRIVYEDAGTSGPTIFAEETITETKTYRVPLEVTPQTNGTYTLYVDNEEVQSNSFSYGE</sequence>
<dbReference type="NCBIfam" id="NF033483">
    <property type="entry name" value="PknB_PASTA_kin"/>
    <property type="match status" value="1"/>
</dbReference>
<protein>
    <recommendedName>
        <fullName evidence="12">Serine/threonine-protein kinase PrkC</fullName>
        <ecNumber evidence="1">2.7.11.1</ecNumber>
    </recommendedName>
</protein>
<dbReference type="InterPro" id="IPR000719">
    <property type="entry name" value="Prot_kinase_dom"/>
</dbReference>
<keyword evidence="4" id="KW-0808">Transferase</keyword>
<feature type="region of interest" description="Disordered" evidence="14">
    <location>
        <begin position="298"/>
        <end position="331"/>
    </location>
</feature>
<comment type="catalytic activity">
    <reaction evidence="10">
        <text>L-seryl-[protein] + ATP = O-phospho-L-seryl-[protein] + ADP + H(+)</text>
        <dbReference type="Rhea" id="RHEA:17989"/>
        <dbReference type="Rhea" id="RHEA-COMP:9863"/>
        <dbReference type="Rhea" id="RHEA-COMP:11604"/>
        <dbReference type="ChEBI" id="CHEBI:15378"/>
        <dbReference type="ChEBI" id="CHEBI:29999"/>
        <dbReference type="ChEBI" id="CHEBI:30616"/>
        <dbReference type="ChEBI" id="CHEBI:83421"/>
        <dbReference type="ChEBI" id="CHEBI:456216"/>
        <dbReference type="EC" id="2.7.11.1"/>
    </reaction>
</comment>
<dbReference type="PROSITE" id="PS00107">
    <property type="entry name" value="PROTEIN_KINASE_ATP"/>
    <property type="match status" value="1"/>
</dbReference>
<keyword evidence="5 13" id="KW-0547">Nucleotide-binding</keyword>
<keyword evidence="8" id="KW-0735">Signal-anchor</keyword>
<dbReference type="AlphaFoldDB" id="A0A1I5M8Z4"/>
<accession>A0A1I5M8Z4</accession>
<proteinExistence type="predicted"/>
<dbReference type="PANTHER" id="PTHR43289:SF34">
    <property type="entry name" value="SERINE_THREONINE-PROTEIN KINASE YBDM-RELATED"/>
    <property type="match status" value="1"/>
</dbReference>
<dbReference type="GO" id="GO:0005524">
    <property type="term" value="F:ATP binding"/>
    <property type="evidence" value="ECO:0007669"/>
    <property type="project" value="UniProtKB-UniRule"/>
</dbReference>
<dbReference type="Gene3D" id="3.30.200.20">
    <property type="entry name" value="Phosphorylase Kinase, domain 1"/>
    <property type="match status" value="1"/>
</dbReference>
<keyword evidence="15" id="KW-0472">Membrane</keyword>
<dbReference type="PANTHER" id="PTHR43289">
    <property type="entry name" value="MITOGEN-ACTIVATED PROTEIN KINASE KINASE KINASE 20-RELATED"/>
    <property type="match status" value="1"/>
</dbReference>
<dbReference type="EC" id="2.7.11.1" evidence="1"/>
<evidence type="ECO:0000256" key="2">
    <source>
        <dbReference type="ARBA" id="ARBA00022527"/>
    </source>
</evidence>
<evidence type="ECO:0000256" key="10">
    <source>
        <dbReference type="ARBA" id="ARBA00048679"/>
    </source>
</evidence>
<dbReference type="Gene3D" id="1.10.510.10">
    <property type="entry name" value="Transferase(Phosphotransferase) domain 1"/>
    <property type="match status" value="1"/>
</dbReference>
<dbReference type="Proteomes" id="UP000198892">
    <property type="component" value="Unassembled WGS sequence"/>
</dbReference>
<evidence type="ECO:0000259" key="17">
    <source>
        <dbReference type="PROSITE" id="PS51178"/>
    </source>
</evidence>
<evidence type="ECO:0000256" key="6">
    <source>
        <dbReference type="ARBA" id="ARBA00022777"/>
    </source>
</evidence>
<dbReference type="Pfam" id="PF00069">
    <property type="entry name" value="Pkinase"/>
    <property type="match status" value="1"/>
</dbReference>
<evidence type="ECO:0000313" key="19">
    <source>
        <dbReference type="Proteomes" id="UP000198892"/>
    </source>
</evidence>
<evidence type="ECO:0000256" key="12">
    <source>
        <dbReference type="ARBA" id="ARBA00070041"/>
    </source>
</evidence>
<dbReference type="SMART" id="SM00740">
    <property type="entry name" value="PASTA"/>
    <property type="match status" value="3"/>
</dbReference>
<dbReference type="InterPro" id="IPR008271">
    <property type="entry name" value="Ser/Thr_kinase_AS"/>
</dbReference>
<keyword evidence="3" id="KW-0309">Germination</keyword>
<feature type="transmembrane region" description="Helical" evidence="15">
    <location>
        <begin position="340"/>
        <end position="359"/>
    </location>
</feature>
<dbReference type="GO" id="GO:0007165">
    <property type="term" value="P:signal transduction"/>
    <property type="evidence" value="ECO:0007669"/>
    <property type="project" value="UniProtKB-ARBA"/>
</dbReference>
<evidence type="ECO:0000256" key="5">
    <source>
        <dbReference type="ARBA" id="ARBA00022741"/>
    </source>
</evidence>
<keyword evidence="15" id="KW-0812">Transmembrane</keyword>
<feature type="binding site" evidence="13">
    <location>
        <position position="42"/>
    </location>
    <ligand>
        <name>ATP</name>
        <dbReference type="ChEBI" id="CHEBI:30616"/>
    </ligand>
</feature>
<dbReference type="InterPro" id="IPR011009">
    <property type="entry name" value="Kinase-like_dom_sf"/>
</dbReference>
<evidence type="ECO:0000256" key="1">
    <source>
        <dbReference type="ARBA" id="ARBA00012513"/>
    </source>
</evidence>
<dbReference type="InterPro" id="IPR005543">
    <property type="entry name" value="PASTA_dom"/>
</dbReference>
<evidence type="ECO:0000256" key="15">
    <source>
        <dbReference type="SAM" id="Phobius"/>
    </source>
</evidence>
<evidence type="ECO:0000256" key="9">
    <source>
        <dbReference type="ARBA" id="ARBA00047899"/>
    </source>
</evidence>
<organism evidence="18 19">
    <name type="scientific">Salibacterium halotolerans</name>
    <dbReference type="NCBI Taxonomy" id="1884432"/>
    <lineage>
        <taxon>Bacteria</taxon>
        <taxon>Bacillati</taxon>
        <taxon>Bacillota</taxon>
        <taxon>Bacilli</taxon>
        <taxon>Bacillales</taxon>
        <taxon>Bacillaceae</taxon>
    </lineage>
</organism>
<evidence type="ECO:0000256" key="4">
    <source>
        <dbReference type="ARBA" id="ARBA00022679"/>
    </source>
</evidence>
<keyword evidence="19" id="KW-1185">Reference proteome</keyword>
<dbReference type="Gene3D" id="2.60.40.2560">
    <property type="match status" value="1"/>
</dbReference>
<comment type="catalytic activity">
    <reaction evidence="9">
        <text>L-threonyl-[protein] + ATP = O-phospho-L-threonyl-[protein] + ADP + H(+)</text>
        <dbReference type="Rhea" id="RHEA:46608"/>
        <dbReference type="Rhea" id="RHEA-COMP:11060"/>
        <dbReference type="Rhea" id="RHEA-COMP:11605"/>
        <dbReference type="ChEBI" id="CHEBI:15378"/>
        <dbReference type="ChEBI" id="CHEBI:30013"/>
        <dbReference type="ChEBI" id="CHEBI:30616"/>
        <dbReference type="ChEBI" id="CHEBI:61977"/>
        <dbReference type="ChEBI" id="CHEBI:456216"/>
        <dbReference type="EC" id="2.7.11.1"/>
    </reaction>
</comment>
<dbReference type="Gene3D" id="3.30.10.20">
    <property type="match status" value="3"/>
</dbReference>
<reference evidence="19" key="1">
    <citation type="submission" date="2016-10" db="EMBL/GenBank/DDBJ databases">
        <authorList>
            <person name="Varghese N."/>
            <person name="Submissions S."/>
        </authorList>
    </citation>
    <scope>NUCLEOTIDE SEQUENCE [LARGE SCALE GENOMIC DNA]</scope>
    <source>
        <strain evidence="19">S7</strain>
    </source>
</reference>
<feature type="domain" description="PASTA" evidence="17">
    <location>
        <begin position="433"/>
        <end position="497"/>
    </location>
</feature>
<evidence type="ECO:0000256" key="13">
    <source>
        <dbReference type="PROSITE-ProRule" id="PRU10141"/>
    </source>
</evidence>
<name>A0A1I5M8Z4_9BACI</name>
<dbReference type="FunFam" id="1.10.510.10:FF:000021">
    <property type="entry name" value="Serine/threonine protein kinase"/>
    <property type="match status" value="1"/>
</dbReference>
<dbReference type="RefSeq" id="WP_244504201.1">
    <property type="nucleotide sequence ID" value="NZ_FOXD01000002.1"/>
</dbReference>
<dbReference type="SMART" id="SM00220">
    <property type="entry name" value="S_TKc"/>
    <property type="match status" value="1"/>
</dbReference>
<keyword evidence="7 13" id="KW-0067">ATP-binding</keyword>
<dbReference type="Pfam" id="PF03793">
    <property type="entry name" value="PASTA"/>
    <property type="match status" value="3"/>
</dbReference>
<dbReference type="GO" id="GO:0071224">
    <property type="term" value="P:cellular response to peptidoglycan"/>
    <property type="evidence" value="ECO:0007669"/>
    <property type="project" value="UniProtKB-ARBA"/>
</dbReference>
<keyword evidence="2 18" id="KW-0723">Serine/threonine-protein kinase</keyword>
<dbReference type="EMBL" id="FOXD01000002">
    <property type="protein sequence ID" value="SFP06062.1"/>
    <property type="molecule type" value="Genomic_DNA"/>
</dbReference>
<keyword evidence="15" id="KW-1133">Transmembrane helix</keyword>
<dbReference type="FunFam" id="3.30.200.20:FF:000035">
    <property type="entry name" value="Serine/threonine protein kinase Stk1"/>
    <property type="match status" value="1"/>
</dbReference>